<dbReference type="AlphaFoldDB" id="A0AAD9PTH8"/>
<organism evidence="1 2">
    <name type="scientific">Acropora cervicornis</name>
    <name type="common">Staghorn coral</name>
    <dbReference type="NCBI Taxonomy" id="6130"/>
    <lineage>
        <taxon>Eukaryota</taxon>
        <taxon>Metazoa</taxon>
        <taxon>Cnidaria</taxon>
        <taxon>Anthozoa</taxon>
        <taxon>Hexacorallia</taxon>
        <taxon>Scleractinia</taxon>
        <taxon>Astrocoeniina</taxon>
        <taxon>Acroporidae</taxon>
        <taxon>Acropora</taxon>
    </lineage>
</organism>
<gene>
    <name evidence="1" type="ORF">P5673_030852</name>
</gene>
<dbReference type="Proteomes" id="UP001249851">
    <property type="component" value="Unassembled WGS sequence"/>
</dbReference>
<comment type="caution">
    <text evidence="1">The sequence shown here is derived from an EMBL/GenBank/DDBJ whole genome shotgun (WGS) entry which is preliminary data.</text>
</comment>
<proteinExistence type="predicted"/>
<protein>
    <submittedName>
        <fullName evidence="1">Uncharacterized protein</fullName>
    </submittedName>
</protein>
<name>A0AAD9PTH8_ACRCE</name>
<keyword evidence="2" id="KW-1185">Reference proteome</keyword>
<dbReference type="EMBL" id="JARQWQ010000137">
    <property type="protein sequence ID" value="KAK2548812.1"/>
    <property type="molecule type" value="Genomic_DNA"/>
</dbReference>
<reference evidence="1" key="2">
    <citation type="journal article" date="2023" name="Science">
        <title>Genomic signatures of disease resistance in endangered staghorn corals.</title>
        <authorList>
            <person name="Vollmer S.V."/>
            <person name="Selwyn J.D."/>
            <person name="Despard B.A."/>
            <person name="Roesel C.L."/>
        </authorList>
    </citation>
    <scope>NUCLEOTIDE SEQUENCE</scope>
    <source>
        <strain evidence="1">K2</strain>
    </source>
</reference>
<reference evidence="1" key="1">
    <citation type="journal article" date="2023" name="G3 (Bethesda)">
        <title>Whole genome assembly and annotation of the endangered Caribbean coral Acropora cervicornis.</title>
        <authorList>
            <person name="Selwyn J.D."/>
            <person name="Vollmer S.V."/>
        </authorList>
    </citation>
    <scope>NUCLEOTIDE SEQUENCE</scope>
    <source>
        <strain evidence="1">K2</strain>
    </source>
</reference>
<accession>A0AAD9PTH8</accession>
<evidence type="ECO:0000313" key="1">
    <source>
        <dbReference type="EMBL" id="KAK2548812.1"/>
    </source>
</evidence>
<evidence type="ECO:0000313" key="2">
    <source>
        <dbReference type="Proteomes" id="UP001249851"/>
    </source>
</evidence>
<sequence>MEIRRTRNEENNLLSLTSTGRSAVYPGGLDFEVDFHHELKKAMSFQLGNMCRGDSCSQDGLCVSLT</sequence>